<accession>A0A7T0DY51</accession>
<proteinExistence type="predicted"/>
<evidence type="ECO:0000313" key="1">
    <source>
        <dbReference type="EMBL" id="QPK01614.1"/>
    </source>
</evidence>
<gene>
    <name evidence="1" type="ORF">IDM36_05630</name>
</gene>
<sequence length="173" mass="19149">MNKLIGSSIILGVAAIFSALIISENISFKDEHIVPLSGGAVKLGEVYKENKLISAKLIFKEGEQVLIFEGNPEEYSSDLDNKIKEITNLVNAGKTKEDEKIKADNLGVTDDSKLEIVSAVRYTSEYQPVFTLTLEKKEVPMPKGTNIKTFADNNIKSFLNTQGQAYSRSLYLK</sequence>
<organism evidence="1">
    <name type="scientific">Enterobacter mori</name>
    <dbReference type="NCBI Taxonomy" id="539813"/>
    <lineage>
        <taxon>Bacteria</taxon>
        <taxon>Pseudomonadati</taxon>
        <taxon>Pseudomonadota</taxon>
        <taxon>Gammaproteobacteria</taxon>
        <taxon>Enterobacterales</taxon>
        <taxon>Enterobacteriaceae</taxon>
        <taxon>Enterobacter</taxon>
    </lineage>
</organism>
<protein>
    <submittedName>
        <fullName evidence="1">Uncharacterized protein</fullName>
    </submittedName>
</protein>
<dbReference type="AlphaFoldDB" id="A0A7T0DY51"/>
<dbReference type="EMBL" id="CP061801">
    <property type="protein sequence ID" value="QPK01614.1"/>
    <property type="molecule type" value="Genomic_DNA"/>
</dbReference>
<name>A0A7T0DY51_9ENTR</name>
<reference evidence="1" key="1">
    <citation type="submission" date="2020-09" db="EMBL/GenBank/DDBJ databases">
        <title>First Report of a novel Colistin-Resistant species of Enterobacter cloacae complex Producing MCR-5 isolated from hospital sewage water.</title>
        <authorList>
            <person name="Zhou K."/>
        </authorList>
    </citation>
    <scope>NUCLEOTIDE SEQUENCE [LARGE SCALE GENOMIC DNA]</scope>
    <source>
        <strain evidence="1">HSW1412</strain>
    </source>
</reference>